<reference evidence="1" key="1">
    <citation type="submission" date="2022-08" db="EMBL/GenBank/DDBJ databases">
        <authorList>
            <person name="Kallberg Y."/>
            <person name="Tangrot J."/>
            <person name="Rosling A."/>
        </authorList>
    </citation>
    <scope>NUCLEOTIDE SEQUENCE</scope>
    <source>
        <strain evidence="1">Wild A</strain>
    </source>
</reference>
<evidence type="ECO:0000313" key="2">
    <source>
        <dbReference type="Proteomes" id="UP001153678"/>
    </source>
</evidence>
<dbReference type="AlphaFoldDB" id="A0A9W4SR72"/>
<accession>A0A9W4SR72</accession>
<name>A0A9W4SR72_9GLOM</name>
<organism evidence="1 2">
    <name type="scientific">Funneliformis geosporum</name>
    <dbReference type="NCBI Taxonomy" id="1117311"/>
    <lineage>
        <taxon>Eukaryota</taxon>
        <taxon>Fungi</taxon>
        <taxon>Fungi incertae sedis</taxon>
        <taxon>Mucoromycota</taxon>
        <taxon>Glomeromycotina</taxon>
        <taxon>Glomeromycetes</taxon>
        <taxon>Glomerales</taxon>
        <taxon>Glomeraceae</taxon>
        <taxon>Funneliformis</taxon>
    </lineage>
</organism>
<dbReference type="Proteomes" id="UP001153678">
    <property type="component" value="Unassembled WGS sequence"/>
</dbReference>
<proteinExistence type="predicted"/>
<gene>
    <name evidence="1" type="ORF">FWILDA_LOCUS8132</name>
</gene>
<evidence type="ECO:0000313" key="1">
    <source>
        <dbReference type="EMBL" id="CAI2177527.1"/>
    </source>
</evidence>
<dbReference type="OrthoDB" id="2440371at2759"/>
<protein>
    <submittedName>
        <fullName evidence="1">16378_t:CDS:1</fullName>
    </submittedName>
</protein>
<sequence length="430" mass="49454">QPKLLKTYLGKDVITSYLMKRGDKSSYHGCLAQCRDVVVSLSFSSSNWKDLDNAWATHFLVEAERLDLDQEALKKKMRRIGTFGAAGEFVLGRSYRGMWKEYCETETKCDQRKRKHSITNKKEAQTTLILSEGISLPEVIRNILPNLTYLKLHNKSNSSTESTEKRFPDEITNWVEFEQEVLAWQPETLTPFDRSILFLDGRALESIVGQPDFVIVNGNMILLVVWECKTKWVLKVSPNEDIVTLYNQKKEIREGPFVCSIFDPINQTYGYMCANSLRYGILSTYDQTWVLKMGVEKVEGKDYGWLHVSNTIMCASTNPTLLKSVAYIIDLASNDYDSEFKYKGCLPQIGPNVVTRSQKSYEEVLTLREQLATSLKQIGIFFVEFDQACDLLMGFSIFLSQTENRFQDLQGAYDTLYQDFLQVQQERDLL</sequence>
<comment type="caution">
    <text evidence="1">The sequence shown here is derived from an EMBL/GenBank/DDBJ whole genome shotgun (WGS) entry which is preliminary data.</text>
</comment>
<keyword evidence="2" id="KW-1185">Reference proteome</keyword>
<dbReference type="EMBL" id="CAMKVN010001690">
    <property type="protein sequence ID" value="CAI2177527.1"/>
    <property type="molecule type" value="Genomic_DNA"/>
</dbReference>
<feature type="non-terminal residue" evidence="1">
    <location>
        <position position="430"/>
    </location>
</feature>